<dbReference type="Proteomes" id="UP000657574">
    <property type="component" value="Unassembled WGS sequence"/>
</dbReference>
<proteinExistence type="predicted"/>
<feature type="compositionally biased region" description="Polar residues" evidence="1">
    <location>
        <begin position="427"/>
        <end position="437"/>
    </location>
</feature>
<evidence type="ECO:0000313" key="3">
    <source>
        <dbReference type="EMBL" id="GGJ43426.1"/>
    </source>
</evidence>
<feature type="compositionally biased region" description="Basic and acidic residues" evidence="1">
    <location>
        <begin position="376"/>
        <end position="391"/>
    </location>
</feature>
<feature type="domain" description="eCIS core" evidence="2">
    <location>
        <begin position="200"/>
        <end position="270"/>
    </location>
</feature>
<dbReference type="InterPro" id="IPR025295">
    <property type="entry name" value="eCIS_core_dom"/>
</dbReference>
<sequence>MDVRCDDAAPGESGITCVFPDCAPTDTVSPSGPNGASCGTGSVPVRPSALPPNTWNPPAIPPDAECRLPHFDRTGAHMVTYRDQGNNTEHGRGSDRPRVASARPAAQGLLGLQADAGNTATVQMLRQNGHPWAQDTHQHGPACGHHAEGSPVQRRAAQDQFAGPAPRNEAHAHGHEAVADSSPAGQRALLDKAKASPSRPLPAPLIAAATSFFQNRNLSLARLHDNPVAQRATEAMGAQAMTIGAHIFAPPQAVGNMRLMGHELSHVNENLNGTHETGNTNSAGVTVTDPNQPSEHKADRDGAFFDAGAATAPSVVAQRAVEHSAGHAAGYGEAVTGAPTVQRAPYGSSYYDEEVSMEPMVIDVEPVYHQSSSRPSAHDEDVDMDRYDGRGHSSSRGPYGGSRQSSQAPGHGHSGSSRHSERHGVRKSSQQPASSTTTRLLAIASGVMREVHSRLHRGAANQIAAAAAAGGGLQHLLSAVRDPAYRLQPGTFQEHLGQSAAAASALGVGNCGEHAALAFCLLNKARLPEGVRIWHVSLSIDHAFVAVGRPDNPRNIVVLDAWQNNSSPKLAAEFNFPFLVNVGTPEARQFRITREARPFQPDGRDYLAYGRQTVDIEAMTQTMDTTGPAIDPRELAGQSHMWDHTMPDSADRPRPRHRHDRRQISALERYLAGGSRR</sequence>
<protein>
    <recommendedName>
        <fullName evidence="2">eCIS core domain-containing protein</fullName>
    </recommendedName>
</protein>
<feature type="compositionally biased region" description="Basic and acidic residues" evidence="1">
    <location>
        <begin position="641"/>
        <end position="653"/>
    </location>
</feature>
<dbReference type="EMBL" id="BMQA01000028">
    <property type="protein sequence ID" value="GGJ43426.1"/>
    <property type="molecule type" value="Genomic_DNA"/>
</dbReference>
<reference evidence="3" key="1">
    <citation type="journal article" date="2014" name="Int. J. Syst. Evol. Microbiol.">
        <title>Complete genome sequence of Corynebacterium casei LMG S-19264T (=DSM 44701T), isolated from a smear-ripened cheese.</title>
        <authorList>
            <consortium name="US DOE Joint Genome Institute (JGI-PGF)"/>
            <person name="Walter F."/>
            <person name="Albersmeier A."/>
            <person name="Kalinowski J."/>
            <person name="Ruckert C."/>
        </authorList>
    </citation>
    <scope>NUCLEOTIDE SEQUENCE</scope>
    <source>
        <strain evidence="3">JCM 3086</strain>
    </source>
</reference>
<feature type="compositionally biased region" description="Polar residues" evidence="1">
    <location>
        <begin position="392"/>
        <end position="408"/>
    </location>
</feature>
<evidence type="ECO:0000259" key="2">
    <source>
        <dbReference type="Pfam" id="PF13699"/>
    </source>
</evidence>
<gene>
    <name evidence="3" type="ORF">GCM10010121_063330</name>
</gene>
<organism evidence="3 4">
    <name type="scientific">Streptomyces brasiliensis</name>
    <dbReference type="NCBI Taxonomy" id="1954"/>
    <lineage>
        <taxon>Bacteria</taxon>
        <taxon>Bacillati</taxon>
        <taxon>Actinomycetota</taxon>
        <taxon>Actinomycetes</taxon>
        <taxon>Kitasatosporales</taxon>
        <taxon>Streptomycetaceae</taxon>
        <taxon>Streptomyces</taxon>
    </lineage>
</organism>
<feature type="compositionally biased region" description="Polar residues" evidence="1">
    <location>
        <begin position="272"/>
        <end position="293"/>
    </location>
</feature>
<feature type="region of interest" description="Disordered" evidence="1">
    <location>
        <begin position="131"/>
        <end position="184"/>
    </location>
</feature>
<keyword evidence="4" id="KW-1185">Reference proteome</keyword>
<reference evidence="3" key="2">
    <citation type="submission" date="2020-09" db="EMBL/GenBank/DDBJ databases">
        <authorList>
            <person name="Sun Q."/>
            <person name="Ohkuma M."/>
        </authorList>
    </citation>
    <scope>NUCLEOTIDE SEQUENCE</scope>
    <source>
        <strain evidence="3">JCM 3086</strain>
    </source>
</reference>
<feature type="region of interest" description="Disordered" evidence="1">
    <location>
        <begin position="641"/>
        <end position="677"/>
    </location>
</feature>
<dbReference type="AlphaFoldDB" id="A0A917L5I1"/>
<evidence type="ECO:0000313" key="4">
    <source>
        <dbReference type="Proteomes" id="UP000657574"/>
    </source>
</evidence>
<evidence type="ECO:0000256" key="1">
    <source>
        <dbReference type="SAM" id="MobiDB-lite"/>
    </source>
</evidence>
<name>A0A917L5I1_9ACTN</name>
<feature type="compositionally biased region" description="Basic and acidic residues" evidence="1">
    <location>
        <begin position="168"/>
        <end position="178"/>
    </location>
</feature>
<accession>A0A917L5I1</accession>
<feature type="region of interest" description="Disordered" evidence="1">
    <location>
        <begin position="368"/>
        <end position="437"/>
    </location>
</feature>
<dbReference type="Pfam" id="PF13699">
    <property type="entry name" value="eCIS_core"/>
    <property type="match status" value="1"/>
</dbReference>
<feature type="region of interest" description="Disordered" evidence="1">
    <location>
        <begin position="272"/>
        <end position="299"/>
    </location>
</feature>
<comment type="caution">
    <text evidence="3">The sequence shown here is derived from an EMBL/GenBank/DDBJ whole genome shotgun (WGS) entry which is preliminary data.</text>
</comment>